<dbReference type="CDD" id="cd00090">
    <property type="entry name" value="HTH_ARSR"/>
    <property type="match status" value="1"/>
</dbReference>
<dbReference type="Gene3D" id="1.10.10.10">
    <property type="entry name" value="Winged helix-like DNA-binding domain superfamily/Winged helix DNA-binding domain"/>
    <property type="match status" value="1"/>
</dbReference>
<dbReference type="AlphaFoldDB" id="A0A098QWT4"/>
<dbReference type="PROSITE" id="PS50987">
    <property type="entry name" value="HTH_ARSR_2"/>
    <property type="match status" value="1"/>
</dbReference>
<dbReference type="InterPro" id="IPR001845">
    <property type="entry name" value="HTH_ArsR_DNA-bd_dom"/>
</dbReference>
<evidence type="ECO:0000313" key="3">
    <source>
        <dbReference type="Proteomes" id="UP000029692"/>
    </source>
</evidence>
<name>A0A098QWT4_9SPIO</name>
<accession>A0A098QWT4</accession>
<comment type="caution">
    <text evidence="2">The sequence shown here is derived from an EMBL/GenBank/DDBJ whole genome shotgun (WGS) entry which is preliminary data.</text>
</comment>
<dbReference type="SMART" id="SM00418">
    <property type="entry name" value="HTH_ARSR"/>
    <property type="match status" value="1"/>
</dbReference>
<dbReference type="EMBL" id="JNUP01000071">
    <property type="protein sequence ID" value="KGE70952.1"/>
    <property type="molecule type" value="Genomic_DNA"/>
</dbReference>
<dbReference type="InterPro" id="IPR036388">
    <property type="entry name" value="WH-like_DNA-bd_sf"/>
</dbReference>
<dbReference type="SUPFAM" id="SSF46785">
    <property type="entry name" value="Winged helix' DNA-binding domain"/>
    <property type="match status" value="1"/>
</dbReference>
<evidence type="ECO:0000313" key="2">
    <source>
        <dbReference type="EMBL" id="KGE70952.1"/>
    </source>
</evidence>
<dbReference type="InterPro" id="IPR011991">
    <property type="entry name" value="ArsR-like_HTH"/>
</dbReference>
<proteinExistence type="predicted"/>
<keyword evidence="3" id="KW-1185">Reference proteome</keyword>
<protein>
    <recommendedName>
        <fullName evidence="1">HTH arsR-type domain-containing protein</fullName>
    </recommendedName>
</protein>
<evidence type="ECO:0000259" key="1">
    <source>
        <dbReference type="PROSITE" id="PS50987"/>
    </source>
</evidence>
<gene>
    <name evidence="2" type="ORF">DC28_13515</name>
</gene>
<dbReference type="eggNOG" id="COG0640">
    <property type="taxonomic scope" value="Bacteria"/>
</dbReference>
<dbReference type="Proteomes" id="UP000029692">
    <property type="component" value="Unassembled WGS sequence"/>
</dbReference>
<sequence>MIEVIKNTQSEHRGVDEVRANLYSLILLSYVDTMSGLDPWVERVHGELSPERRWLNTVVMDGLHYTLVPVRDVGSFPEYLQDMENTPALELRQRLLGEYELRAIRRDPASGLSVEEALKSPENYLTYLADRYRSLDDEPNSRAHQIERAAYELIVNPDRMKSVVLEHLHYMWNVYLKKEWERRRPALEEFAKLQHGLNTTSFIPNIISCNMETAQELQTWISQAREVRFCPSPHVGPYFGKMRRGSLVVIFYGEGSIRREKGGGFGQSQMTQMFQALGDESRMEIVGLLLSRGRLSQPEIMEACGFSASGASRQLKLLSALDLIEEQRCEGTKNMKCYQVNRETFTALAQSIIHWVG</sequence>
<dbReference type="STRING" id="1480694.DC28_13515"/>
<feature type="domain" description="HTH arsR-type" evidence="1">
    <location>
        <begin position="262"/>
        <end position="357"/>
    </location>
</feature>
<reference evidence="2 3" key="1">
    <citation type="submission" date="2014-05" db="EMBL/GenBank/DDBJ databases">
        <title>De novo Genome Sequence of Spirocheata sp.</title>
        <authorList>
            <person name="Shivani Y."/>
            <person name="Subhash Y."/>
            <person name="Tushar L."/>
            <person name="Sasikala C."/>
            <person name="Ramana C.V."/>
        </authorList>
    </citation>
    <scope>NUCLEOTIDE SEQUENCE [LARGE SCALE GENOMIC DNA]</scope>
    <source>
        <strain evidence="2 3">JC230</strain>
    </source>
</reference>
<organism evidence="2 3">
    <name type="scientific">Spirochaeta lutea</name>
    <dbReference type="NCBI Taxonomy" id="1480694"/>
    <lineage>
        <taxon>Bacteria</taxon>
        <taxon>Pseudomonadati</taxon>
        <taxon>Spirochaetota</taxon>
        <taxon>Spirochaetia</taxon>
        <taxon>Spirochaetales</taxon>
        <taxon>Spirochaetaceae</taxon>
        <taxon>Spirochaeta</taxon>
    </lineage>
</organism>
<dbReference type="InterPro" id="IPR036390">
    <property type="entry name" value="WH_DNA-bd_sf"/>
</dbReference>
<dbReference type="RefSeq" id="WP_037549578.1">
    <property type="nucleotide sequence ID" value="NZ_JNUP01000071.1"/>
</dbReference>
<dbReference type="GO" id="GO:0003700">
    <property type="term" value="F:DNA-binding transcription factor activity"/>
    <property type="evidence" value="ECO:0007669"/>
    <property type="project" value="InterPro"/>
</dbReference>